<feature type="chain" id="PRO_5005540091" evidence="1">
    <location>
        <begin position="19"/>
        <end position="193"/>
    </location>
</feature>
<dbReference type="AlphaFoldDB" id="A0A0L0HGB5"/>
<evidence type="ECO:0000313" key="3">
    <source>
        <dbReference type="Proteomes" id="UP000053201"/>
    </source>
</evidence>
<gene>
    <name evidence="2" type="ORF">SPPG_04836</name>
</gene>
<dbReference type="VEuPathDB" id="FungiDB:SPPG_04836"/>
<dbReference type="InParanoid" id="A0A0L0HGB5"/>
<reference evidence="2 3" key="1">
    <citation type="submission" date="2009-08" db="EMBL/GenBank/DDBJ databases">
        <title>The Genome Sequence of Spizellomyces punctatus strain DAOM BR117.</title>
        <authorList>
            <consortium name="The Broad Institute Genome Sequencing Platform"/>
            <person name="Russ C."/>
            <person name="Cuomo C."/>
            <person name="Shea T."/>
            <person name="Young S.K."/>
            <person name="Zeng Q."/>
            <person name="Koehrsen M."/>
            <person name="Haas B."/>
            <person name="Borodovsky M."/>
            <person name="Guigo R."/>
            <person name="Alvarado L."/>
            <person name="Berlin A."/>
            <person name="Bochicchio J."/>
            <person name="Borenstein D."/>
            <person name="Chapman S."/>
            <person name="Chen Z."/>
            <person name="Engels R."/>
            <person name="Freedman E."/>
            <person name="Gellesch M."/>
            <person name="Goldberg J."/>
            <person name="Griggs A."/>
            <person name="Gujja S."/>
            <person name="Heiman D."/>
            <person name="Hepburn T."/>
            <person name="Howarth C."/>
            <person name="Jen D."/>
            <person name="Larson L."/>
            <person name="Lewis B."/>
            <person name="Mehta T."/>
            <person name="Park D."/>
            <person name="Pearson M."/>
            <person name="Roberts A."/>
            <person name="Saif S."/>
            <person name="Shenoy N."/>
            <person name="Sisk P."/>
            <person name="Stolte C."/>
            <person name="Sykes S."/>
            <person name="Thomson T."/>
            <person name="Walk T."/>
            <person name="White J."/>
            <person name="Yandava C."/>
            <person name="Burger G."/>
            <person name="Gray M.W."/>
            <person name="Holland P.W.H."/>
            <person name="King N."/>
            <person name="Lang F.B.F."/>
            <person name="Roger A.J."/>
            <person name="Ruiz-Trillo I."/>
            <person name="Lander E."/>
            <person name="Nusbaum C."/>
        </authorList>
    </citation>
    <scope>NUCLEOTIDE SEQUENCE [LARGE SCALE GENOMIC DNA]</scope>
    <source>
        <strain evidence="2 3">DAOM BR117</strain>
    </source>
</reference>
<evidence type="ECO:0000313" key="2">
    <source>
        <dbReference type="EMBL" id="KND00526.1"/>
    </source>
</evidence>
<dbReference type="RefSeq" id="XP_016608565.1">
    <property type="nucleotide sequence ID" value="XM_016753075.1"/>
</dbReference>
<evidence type="ECO:0000256" key="1">
    <source>
        <dbReference type="SAM" id="SignalP"/>
    </source>
</evidence>
<proteinExistence type="predicted"/>
<feature type="signal peptide" evidence="1">
    <location>
        <begin position="1"/>
        <end position="18"/>
    </location>
</feature>
<accession>A0A0L0HGB5</accession>
<dbReference type="OrthoDB" id="2117937at2759"/>
<dbReference type="GeneID" id="27688265"/>
<dbReference type="EMBL" id="KQ257456">
    <property type="protein sequence ID" value="KND00526.1"/>
    <property type="molecule type" value="Genomic_DNA"/>
</dbReference>
<organism evidence="2 3">
    <name type="scientific">Spizellomyces punctatus (strain DAOM BR117)</name>
    <dbReference type="NCBI Taxonomy" id="645134"/>
    <lineage>
        <taxon>Eukaryota</taxon>
        <taxon>Fungi</taxon>
        <taxon>Fungi incertae sedis</taxon>
        <taxon>Chytridiomycota</taxon>
        <taxon>Chytridiomycota incertae sedis</taxon>
        <taxon>Chytridiomycetes</taxon>
        <taxon>Spizellomycetales</taxon>
        <taxon>Spizellomycetaceae</taxon>
        <taxon>Spizellomyces</taxon>
    </lineage>
</organism>
<keyword evidence="1" id="KW-0732">Signal</keyword>
<name>A0A0L0HGB5_SPIPD</name>
<sequence>MPRLSLLVVSVLAALANGQEATSIGHLGLPHNMTLGLISFQNDFIELAGHGQRFDLQCGTLLGSTNGRMWAGPETPLEMSKIGTGSVEVDINGSQLCFRTNSTRPCVIKSVNLFNETHFRSLADFPRGSIFDDCYERGIITVKEGHKPCINLRFLNVCSGLALGFGMRYPGSDCTQAFQCVPESGEYLHNQEL</sequence>
<dbReference type="Proteomes" id="UP000053201">
    <property type="component" value="Unassembled WGS sequence"/>
</dbReference>
<protein>
    <submittedName>
        <fullName evidence="2">Uncharacterized protein</fullName>
    </submittedName>
</protein>
<keyword evidence="3" id="KW-1185">Reference proteome</keyword>